<dbReference type="EMBL" id="JAUUTY010000006">
    <property type="protein sequence ID" value="KAK1614106.1"/>
    <property type="molecule type" value="Genomic_DNA"/>
</dbReference>
<feature type="signal peptide" evidence="2">
    <location>
        <begin position="1"/>
        <end position="22"/>
    </location>
</feature>
<name>A0AAD8VQK6_LOLMU</name>
<evidence type="ECO:0000256" key="2">
    <source>
        <dbReference type="SAM" id="SignalP"/>
    </source>
</evidence>
<gene>
    <name evidence="3" type="ORF">QYE76_019623</name>
</gene>
<protein>
    <submittedName>
        <fullName evidence="3">Uncharacterized protein</fullName>
    </submittedName>
</protein>
<organism evidence="3 4">
    <name type="scientific">Lolium multiflorum</name>
    <name type="common">Italian ryegrass</name>
    <name type="synonym">Lolium perenne subsp. multiflorum</name>
    <dbReference type="NCBI Taxonomy" id="4521"/>
    <lineage>
        <taxon>Eukaryota</taxon>
        <taxon>Viridiplantae</taxon>
        <taxon>Streptophyta</taxon>
        <taxon>Embryophyta</taxon>
        <taxon>Tracheophyta</taxon>
        <taxon>Spermatophyta</taxon>
        <taxon>Magnoliopsida</taxon>
        <taxon>Liliopsida</taxon>
        <taxon>Poales</taxon>
        <taxon>Poaceae</taxon>
        <taxon>BOP clade</taxon>
        <taxon>Pooideae</taxon>
        <taxon>Poodae</taxon>
        <taxon>Poeae</taxon>
        <taxon>Poeae Chloroplast Group 2 (Poeae type)</taxon>
        <taxon>Loliodinae</taxon>
        <taxon>Loliinae</taxon>
        <taxon>Lolium</taxon>
    </lineage>
</organism>
<comment type="caution">
    <text evidence="3">The sequence shown here is derived from an EMBL/GenBank/DDBJ whole genome shotgun (WGS) entry which is preliminary data.</text>
</comment>
<evidence type="ECO:0000256" key="1">
    <source>
        <dbReference type="SAM" id="MobiDB-lite"/>
    </source>
</evidence>
<sequence length="276" mass="29230">MLPAAVLQLLVVLRWSEPDASGSTTASSSPIKAFFESLDLGKIAVDPLLSNHRGGGDWEWIFDDSALGRSAGSALDWLRRPRPSFSYCNDLSCNWIHGDLLNPIQFASWVARLLLWLLHVSPELLLAPSFNLRREALFTLPFDGKDAAGDGGKSIAGEFVGDKVAYALAQGLKVVTACVERVYELVTPGNPAERKKPLSSRDCVVPRGRRGRAAAAPRLATPSSFSPSPSSACVAGQGPDGAGAGGPSLFPSRSAPARGRCGRVVLLGRRRSGVAA</sequence>
<keyword evidence="2" id="KW-0732">Signal</keyword>
<proteinExistence type="predicted"/>
<dbReference type="Proteomes" id="UP001231189">
    <property type="component" value="Unassembled WGS sequence"/>
</dbReference>
<dbReference type="AlphaFoldDB" id="A0AAD8VQK6"/>
<reference evidence="3" key="1">
    <citation type="submission" date="2023-07" db="EMBL/GenBank/DDBJ databases">
        <title>A chromosome-level genome assembly of Lolium multiflorum.</title>
        <authorList>
            <person name="Chen Y."/>
            <person name="Copetti D."/>
            <person name="Kolliker R."/>
            <person name="Studer B."/>
        </authorList>
    </citation>
    <scope>NUCLEOTIDE SEQUENCE</scope>
    <source>
        <strain evidence="3">02402/16</strain>
        <tissue evidence="3">Leaf</tissue>
    </source>
</reference>
<evidence type="ECO:0000313" key="3">
    <source>
        <dbReference type="EMBL" id="KAK1614106.1"/>
    </source>
</evidence>
<feature type="chain" id="PRO_5042085888" evidence="2">
    <location>
        <begin position="23"/>
        <end position="276"/>
    </location>
</feature>
<keyword evidence="4" id="KW-1185">Reference proteome</keyword>
<feature type="compositionally biased region" description="Low complexity" evidence="1">
    <location>
        <begin position="213"/>
        <end position="237"/>
    </location>
</feature>
<accession>A0AAD8VQK6</accession>
<feature type="region of interest" description="Disordered" evidence="1">
    <location>
        <begin position="211"/>
        <end position="257"/>
    </location>
</feature>
<evidence type="ECO:0000313" key="4">
    <source>
        <dbReference type="Proteomes" id="UP001231189"/>
    </source>
</evidence>